<comment type="caution">
    <text evidence="4">The sequence shown here is derived from an EMBL/GenBank/DDBJ whole genome shotgun (WGS) entry which is preliminary data.</text>
</comment>
<name>A0A3P1SU34_9GAMM</name>
<accession>A0A3P1SU34</accession>
<evidence type="ECO:0000256" key="1">
    <source>
        <dbReference type="ARBA" id="ARBA00004953"/>
    </source>
</evidence>
<keyword evidence="5" id="KW-1185">Reference proteome</keyword>
<proteinExistence type="predicted"/>
<organism evidence="4 5">
    <name type="scientific">Amphritea balenae</name>
    <dbReference type="NCBI Taxonomy" id="452629"/>
    <lineage>
        <taxon>Bacteria</taxon>
        <taxon>Pseudomonadati</taxon>
        <taxon>Pseudomonadota</taxon>
        <taxon>Gammaproteobacteria</taxon>
        <taxon>Oceanospirillales</taxon>
        <taxon>Oceanospirillaceae</taxon>
        <taxon>Amphritea</taxon>
    </lineage>
</organism>
<evidence type="ECO:0000256" key="2">
    <source>
        <dbReference type="ARBA" id="ARBA00022573"/>
    </source>
</evidence>
<dbReference type="InterPro" id="IPR003723">
    <property type="entry name" value="Precorrin-6x_reduct"/>
</dbReference>
<dbReference type="Proteomes" id="UP000267535">
    <property type="component" value="Unassembled WGS sequence"/>
</dbReference>
<dbReference type="RefSeq" id="WP_124925307.1">
    <property type="nucleotide sequence ID" value="NZ_BMOH01000003.1"/>
</dbReference>
<dbReference type="Pfam" id="PF02571">
    <property type="entry name" value="CbiJ"/>
    <property type="match status" value="1"/>
</dbReference>
<dbReference type="AlphaFoldDB" id="A0A3P1SU34"/>
<dbReference type="EMBL" id="RQXV01000002">
    <property type="protein sequence ID" value="RRD00724.1"/>
    <property type="molecule type" value="Genomic_DNA"/>
</dbReference>
<dbReference type="PROSITE" id="PS51014">
    <property type="entry name" value="COBK_CBIJ"/>
    <property type="match status" value="1"/>
</dbReference>
<reference evidence="4 5" key="1">
    <citation type="submission" date="2018-11" db="EMBL/GenBank/DDBJ databases">
        <title>The draft genome sequence of Amphritea balenae JAMM 1525T.</title>
        <authorList>
            <person name="Fang Z."/>
            <person name="Zhang Y."/>
            <person name="Han X."/>
        </authorList>
    </citation>
    <scope>NUCLEOTIDE SEQUENCE [LARGE SCALE GENOMIC DNA]</scope>
    <source>
        <strain evidence="4 5">JAMM 1525</strain>
    </source>
</reference>
<evidence type="ECO:0000313" key="4">
    <source>
        <dbReference type="EMBL" id="RRD00724.1"/>
    </source>
</evidence>
<evidence type="ECO:0000313" key="5">
    <source>
        <dbReference type="Proteomes" id="UP000267535"/>
    </source>
</evidence>
<dbReference type="UniPathway" id="UPA00148"/>
<dbReference type="GO" id="GO:0009236">
    <property type="term" value="P:cobalamin biosynthetic process"/>
    <property type="evidence" value="ECO:0007669"/>
    <property type="project" value="UniProtKB-UniPathway"/>
</dbReference>
<dbReference type="PANTHER" id="PTHR36925:SF1">
    <property type="entry name" value="COBALT-PRECORRIN-6A REDUCTASE"/>
    <property type="match status" value="1"/>
</dbReference>
<keyword evidence="2" id="KW-0169">Cobalamin biosynthesis</keyword>
<protein>
    <submittedName>
        <fullName evidence="4">Precorrin-6A/cobalt-precorrin-6A reductase</fullName>
    </submittedName>
</protein>
<evidence type="ECO:0000256" key="3">
    <source>
        <dbReference type="ARBA" id="ARBA00023002"/>
    </source>
</evidence>
<dbReference type="PANTHER" id="PTHR36925">
    <property type="entry name" value="COBALT-PRECORRIN-6A REDUCTASE"/>
    <property type="match status" value="1"/>
</dbReference>
<gene>
    <name evidence="4" type="ORF">EHS89_06480</name>
</gene>
<dbReference type="GO" id="GO:0016994">
    <property type="term" value="F:precorrin-6A reductase activity"/>
    <property type="evidence" value="ECO:0007669"/>
    <property type="project" value="InterPro"/>
</dbReference>
<comment type="pathway">
    <text evidence="1">Cofactor biosynthesis; adenosylcobalamin biosynthesis.</text>
</comment>
<dbReference type="OrthoDB" id="5183775at2"/>
<sequence length="275" mass="30224">MKLLLLGGTADARKVTRELDEQGLLQISDTDKDRLKLIYSIAGLVRTPQVPCEVISGGFSQYGGLSVYLKENGIDAILDVTHPFAEKMSNTAVTAARQCNIPCWRFHRPAWTKQAGDCWQLFENWQELIPALAGKKSVLLTAGQLDQSLIDQLVEQAKVVCAEGQPQQLILRTAAPPRAKLPDSIIWIKALGPFKEADELALFNEYQVDVVVSKNSGGAATEAKLTAARKLGVEVMMLQRPTFDAADQQFSTVTECVDWLKQQLVAGLKDNLNDS</sequence>
<keyword evidence="3" id="KW-0560">Oxidoreductase</keyword>